<keyword evidence="2" id="KW-1185">Reference proteome</keyword>
<organism evidence="1 2">
    <name type="scientific">Vitis vinifera</name>
    <name type="common">Grape</name>
    <dbReference type="NCBI Taxonomy" id="29760"/>
    <lineage>
        <taxon>Eukaryota</taxon>
        <taxon>Viridiplantae</taxon>
        <taxon>Streptophyta</taxon>
        <taxon>Embryophyta</taxon>
        <taxon>Tracheophyta</taxon>
        <taxon>Spermatophyta</taxon>
        <taxon>Magnoliopsida</taxon>
        <taxon>eudicotyledons</taxon>
        <taxon>Gunneridae</taxon>
        <taxon>Pentapetalae</taxon>
        <taxon>rosids</taxon>
        <taxon>Vitales</taxon>
        <taxon>Vitaceae</taxon>
        <taxon>Viteae</taxon>
        <taxon>Vitis</taxon>
    </lineage>
</organism>
<name>A0ABY9BTQ9_VITVI</name>
<protein>
    <submittedName>
        <fullName evidence="1">Uncharacterized protein</fullName>
    </submittedName>
</protein>
<gene>
    <name evidence="1" type="ORF">VitviT2T_005560</name>
</gene>
<dbReference type="Proteomes" id="UP001227230">
    <property type="component" value="Chromosome 4"/>
</dbReference>
<proteinExistence type="predicted"/>
<accession>A0ABY9BTQ9</accession>
<sequence length="82" mass="9339">MRLKTYCAWSLLGEISQALPTFPSDFESRTELNIATIQFLKARHISNIHGNLIVERLHLSSTEFGYPRKEHEPFGAFGFAIS</sequence>
<dbReference type="EMBL" id="CP126651">
    <property type="protein sequence ID" value="WJZ86062.1"/>
    <property type="molecule type" value="Genomic_DNA"/>
</dbReference>
<evidence type="ECO:0000313" key="1">
    <source>
        <dbReference type="EMBL" id="WJZ86062.1"/>
    </source>
</evidence>
<evidence type="ECO:0000313" key="2">
    <source>
        <dbReference type="Proteomes" id="UP001227230"/>
    </source>
</evidence>
<reference evidence="1 2" key="1">
    <citation type="journal article" date="2023" name="Hortic Res">
        <title>The complete reference genome for grapevine (Vitis vinifera L.) genetics and breeding.</title>
        <authorList>
            <person name="Shi X."/>
            <person name="Cao S."/>
            <person name="Wang X."/>
            <person name="Huang S."/>
            <person name="Wang Y."/>
            <person name="Liu Z."/>
            <person name="Liu W."/>
            <person name="Leng X."/>
            <person name="Peng Y."/>
            <person name="Wang N."/>
            <person name="Wang Y."/>
            <person name="Ma Z."/>
            <person name="Xu X."/>
            <person name="Zhang F."/>
            <person name="Xue H."/>
            <person name="Zhong H."/>
            <person name="Wang Y."/>
            <person name="Zhang K."/>
            <person name="Velt A."/>
            <person name="Avia K."/>
            <person name="Holtgrawe D."/>
            <person name="Grimplet J."/>
            <person name="Matus J.T."/>
            <person name="Ware D."/>
            <person name="Wu X."/>
            <person name="Wang H."/>
            <person name="Liu C."/>
            <person name="Fang Y."/>
            <person name="Rustenholz C."/>
            <person name="Cheng Z."/>
            <person name="Xiao H."/>
            <person name="Zhou Y."/>
        </authorList>
    </citation>
    <scope>NUCLEOTIDE SEQUENCE [LARGE SCALE GENOMIC DNA]</scope>
    <source>
        <strain evidence="2">cv. Pinot noir / PN40024</strain>
        <tissue evidence="1">Leaf</tissue>
    </source>
</reference>